<name>A0ABD0R7L7_CIRMR</name>
<dbReference type="SUPFAM" id="SSF54928">
    <property type="entry name" value="RNA-binding domain, RBD"/>
    <property type="match status" value="1"/>
</dbReference>
<feature type="non-terminal residue" evidence="8">
    <location>
        <position position="114"/>
    </location>
</feature>
<keyword evidence="9" id="KW-1185">Reference proteome</keyword>
<evidence type="ECO:0000313" key="9">
    <source>
        <dbReference type="Proteomes" id="UP001529510"/>
    </source>
</evidence>
<dbReference type="Proteomes" id="UP001529510">
    <property type="component" value="Unassembled WGS sequence"/>
</dbReference>
<dbReference type="PROSITE" id="PS50102">
    <property type="entry name" value="RRM"/>
    <property type="match status" value="1"/>
</dbReference>
<dbReference type="PANTHER" id="PTHR48039:SF5">
    <property type="entry name" value="RNA-BINDING PROTEIN 28"/>
    <property type="match status" value="1"/>
</dbReference>
<evidence type="ECO:0000256" key="1">
    <source>
        <dbReference type="ARBA" id="ARBA00004123"/>
    </source>
</evidence>
<sequence>MQGNRGPRSEQQNHGPPRQQPNPQQDQQRKPSGADSNGQHTDAGEQSSPNAAFTIDLQNFRKPGEKTYTQRSRLFVGNLPTGTTEEDVEKLFSKYGKPSEIFINKERGFGFIRL</sequence>
<evidence type="ECO:0000256" key="2">
    <source>
        <dbReference type="ARBA" id="ARBA00022737"/>
    </source>
</evidence>
<evidence type="ECO:0000259" key="7">
    <source>
        <dbReference type="PROSITE" id="PS50102"/>
    </source>
</evidence>
<dbReference type="InterPro" id="IPR051945">
    <property type="entry name" value="RRM_MRD1_RNA_proc_ribogen"/>
</dbReference>
<dbReference type="AlphaFoldDB" id="A0ABD0R7L7"/>
<keyword evidence="3 5" id="KW-0694">RNA-binding</keyword>
<keyword evidence="2" id="KW-0677">Repeat</keyword>
<organism evidence="8 9">
    <name type="scientific">Cirrhinus mrigala</name>
    <name type="common">Mrigala</name>
    <dbReference type="NCBI Taxonomy" id="683832"/>
    <lineage>
        <taxon>Eukaryota</taxon>
        <taxon>Metazoa</taxon>
        <taxon>Chordata</taxon>
        <taxon>Craniata</taxon>
        <taxon>Vertebrata</taxon>
        <taxon>Euteleostomi</taxon>
        <taxon>Actinopterygii</taxon>
        <taxon>Neopterygii</taxon>
        <taxon>Teleostei</taxon>
        <taxon>Ostariophysi</taxon>
        <taxon>Cypriniformes</taxon>
        <taxon>Cyprinidae</taxon>
        <taxon>Labeoninae</taxon>
        <taxon>Labeonini</taxon>
        <taxon>Cirrhinus</taxon>
    </lineage>
</organism>
<evidence type="ECO:0000256" key="5">
    <source>
        <dbReference type="PROSITE-ProRule" id="PRU00176"/>
    </source>
</evidence>
<dbReference type="InterPro" id="IPR012677">
    <property type="entry name" value="Nucleotide-bd_a/b_plait_sf"/>
</dbReference>
<dbReference type="EMBL" id="JAMKFB020000005">
    <property type="protein sequence ID" value="KAL0194323.1"/>
    <property type="molecule type" value="Genomic_DNA"/>
</dbReference>
<evidence type="ECO:0000256" key="6">
    <source>
        <dbReference type="SAM" id="MobiDB-lite"/>
    </source>
</evidence>
<evidence type="ECO:0000256" key="3">
    <source>
        <dbReference type="ARBA" id="ARBA00022884"/>
    </source>
</evidence>
<feature type="region of interest" description="Disordered" evidence="6">
    <location>
        <begin position="1"/>
        <end position="53"/>
    </location>
</feature>
<feature type="compositionally biased region" description="Low complexity" evidence="6">
    <location>
        <begin position="12"/>
        <end position="26"/>
    </location>
</feature>
<comment type="caution">
    <text evidence="8">The sequence shown here is derived from an EMBL/GenBank/DDBJ whole genome shotgun (WGS) entry which is preliminary data.</text>
</comment>
<evidence type="ECO:0000256" key="4">
    <source>
        <dbReference type="ARBA" id="ARBA00023242"/>
    </source>
</evidence>
<keyword evidence="4" id="KW-0539">Nucleus</keyword>
<proteinExistence type="predicted"/>
<comment type="subcellular location">
    <subcellularLocation>
        <location evidence="1">Nucleus</location>
    </subcellularLocation>
</comment>
<gene>
    <name evidence="8" type="ORF">M9458_012619</name>
</gene>
<accession>A0ABD0R7L7</accession>
<reference evidence="8 9" key="1">
    <citation type="submission" date="2024-05" db="EMBL/GenBank/DDBJ databases">
        <title>Genome sequencing and assembly of Indian major carp, Cirrhinus mrigala (Hamilton, 1822).</title>
        <authorList>
            <person name="Mohindra V."/>
            <person name="Chowdhury L.M."/>
            <person name="Lal K."/>
            <person name="Jena J.K."/>
        </authorList>
    </citation>
    <scope>NUCLEOTIDE SEQUENCE [LARGE SCALE GENOMIC DNA]</scope>
    <source>
        <strain evidence="8">CM1030</strain>
        <tissue evidence="8">Blood</tissue>
    </source>
</reference>
<dbReference type="GO" id="GO:0005634">
    <property type="term" value="C:nucleus"/>
    <property type="evidence" value="ECO:0007669"/>
    <property type="project" value="UniProtKB-SubCell"/>
</dbReference>
<feature type="compositionally biased region" description="Polar residues" evidence="6">
    <location>
        <begin position="34"/>
        <end position="51"/>
    </location>
</feature>
<dbReference type="Gene3D" id="3.30.70.330">
    <property type="match status" value="1"/>
</dbReference>
<evidence type="ECO:0000313" key="8">
    <source>
        <dbReference type="EMBL" id="KAL0194323.1"/>
    </source>
</evidence>
<feature type="domain" description="RRM" evidence="7">
    <location>
        <begin position="72"/>
        <end position="114"/>
    </location>
</feature>
<protein>
    <recommendedName>
        <fullName evidence="7">RRM domain-containing protein</fullName>
    </recommendedName>
</protein>
<dbReference type="PANTHER" id="PTHR48039">
    <property type="entry name" value="RNA-BINDING MOTIF PROTEIN 14B"/>
    <property type="match status" value="1"/>
</dbReference>
<dbReference type="InterPro" id="IPR000504">
    <property type="entry name" value="RRM_dom"/>
</dbReference>
<dbReference type="Pfam" id="PF00076">
    <property type="entry name" value="RRM_1"/>
    <property type="match status" value="1"/>
</dbReference>
<dbReference type="GO" id="GO:0003723">
    <property type="term" value="F:RNA binding"/>
    <property type="evidence" value="ECO:0007669"/>
    <property type="project" value="UniProtKB-UniRule"/>
</dbReference>
<dbReference type="InterPro" id="IPR035979">
    <property type="entry name" value="RBD_domain_sf"/>
</dbReference>